<gene>
    <name evidence="1" type="ORF">GCM10023336_53260</name>
</gene>
<proteinExistence type="predicted"/>
<evidence type="ECO:0000313" key="2">
    <source>
        <dbReference type="Proteomes" id="UP001500124"/>
    </source>
</evidence>
<name>A0ABP9L1G9_9ACTN</name>
<accession>A0ABP9L1G9</accession>
<sequence>MDIAEALAVIDRLCSGAFPAARTRTDTGWAGPGYRTAELATSEDFWEDDGTRWRETADQYACDRDGLAERLAERWGPPQEFSLYGVLLRSAQEEAPQPWGPLSGQVPDVQLWRSPEAGRWIVLGVGQQGRELPFQLLAVVTDVDPP</sequence>
<dbReference type="Proteomes" id="UP001500124">
    <property type="component" value="Unassembled WGS sequence"/>
</dbReference>
<reference evidence="2" key="1">
    <citation type="journal article" date="2019" name="Int. J. Syst. Evol. Microbiol.">
        <title>The Global Catalogue of Microorganisms (GCM) 10K type strain sequencing project: providing services to taxonomists for standard genome sequencing and annotation.</title>
        <authorList>
            <consortium name="The Broad Institute Genomics Platform"/>
            <consortium name="The Broad Institute Genome Sequencing Center for Infectious Disease"/>
            <person name="Wu L."/>
            <person name="Ma J."/>
        </authorList>
    </citation>
    <scope>NUCLEOTIDE SEQUENCE [LARGE SCALE GENOMIC DNA]</scope>
    <source>
        <strain evidence="2">JCM 18410</strain>
    </source>
</reference>
<protein>
    <submittedName>
        <fullName evidence="1">Uncharacterized protein</fullName>
    </submittedName>
</protein>
<dbReference type="EMBL" id="BAABKC010000084">
    <property type="protein sequence ID" value="GAA5069319.1"/>
    <property type="molecule type" value="Genomic_DNA"/>
</dbReference>
<evidence type="ECO:0000313" key="1">
    <source>
        <dbReference type="EMBL" id="GAA5069319.1"/>
    </source>
</evidence>
<comment type="caution">
    <text evidence="1">The sequence shown here is derived from an EMBL/GenBank/DDBJ whole genome shotgun (WGS) entry which is preliminary data.</text>
</comment>
<organism evidence="1 2">
    <name type="scientific">Streptomyces similanensis</name>
    <dbReference type="NCBI Taxonomy" id="1274988"/>
    <lineage>
        <taxon>Bacteria</taxon>
        <taxon>Bacillati</taxon>
        <taxon>Actinomycetota</taxon>
        <taxon>Actinomycetes</taxon>
        <taxon>Kitasatosporales</taxon>
        <taxon>Streptomycetaceae</taxon>
        <taxon>Streptomyces</taxon>
    </lineage>
</organism>
<dbReference type="RefSeq" id="WP_345670603.1">
    <property type="nucleotide sequence ID" value="NZ_BAABKC010000084.1"/>
</dbReference>
<keyword evidence="2" id="KW-1185">Reference proteome</keyword>